<dbReference type="EMBL" id="KK116811">
    <property type="protein sequence ID" value="KFM68836.1"/>
    <property type="molecule type" value="Genomic_DNA"/>
</dbReference>
<dbReference type="PROSITE" id="PS50905">
    <property type="entry name" value="FERRITIN_LIKE"/>
    <property type="match status" value="1"/>
</dbReference>
<dbReference type="SUPFAM" id="SSF47240">
    <property type="entry name" value="Ferritin-like"/>
    <property type="match status" value="1"/>
</dbReference>
<dbReference type="GO" id="GO:0006879">
    <property type="term" value="P:intracellular iron ion homeostasis"/>
    <property type="evidence" value="ECO:0007669"/>
    <property type="project" value="UniProtKB-KW"/>
</dbReference>
<dbReference type="OrthoDB" id="186462at2759"/>
<dbReference type="PROSITE" id="PS00204">
    <property type="entry name" value="FERRITIN_2"/>
    <property type="match status" value="1"/>
</dbReference>
<dbReference type="PANTHER" id="PTHR11431:SF75">
    <property type="entry name" value="FERRITIN"/>
    <property type="match status" value="1"/>
</dbReference>
<accession>A0A087TUP7</accession>
<dbReference type="FunFam" id="1.20.1260.10:FF:000002">
    <property type="entry name" value="Ferritin, mitochondrial"/>
    <property type="match status" value="1"/>
</dbReference>
<dbReference type="STRING" id="407821.A0A087TUP7"/>
<dbReference type="InterPro" id="IPR009078">
    <property type="entry name" value="Ferritin-like_SF"/>
</dbReference>
<protein>
    <recommendedName>
        <fullName evidence="6">Ferritin</fullName>
        <ecNumber evidence="6">1.16.3.1</ecNumber>
    </recommendedName>
</protein>
<feature type="non-terminal residue" evidence="8">
    <location>
        <position position="152"/>
    </location>
</feature>
<evidence type="ECO:0000256" key="4">
    <source>
        <dbReference type="ARBA" id="ARBA00023004"/>
    </source>
</evidence>
<proteinExistence type="inferred from homology"/>
<comment type="similarity">
    <text evidence="1 6">Belongs to the ferritin family.</text>
</comment>
<dbReference type="InterPro" id="IPR009040">
    <property type="entry name" value="Ferritin-like_diiron"/>
</dbReference>
<evidence type="ECO:0000256" key="3">
    <source>
        <dbReference type="ARBA" id="ARBA00022723"/>
    </source>
</evidence>
<dbReference type="CDD" id="cd01056">
    <property type="entry name" value="Euk_Ferritin"/>
    <property type="match status" value="1"/>
</dbReference>
<dbReference type="Gene3D" id="1.20.1260.10">
    <property type="match status" value="1"/>
</dbReference>
<dbReference type="PANTHER" id="PTHR11431">
    <property type="entry name" value="FERRITIN"/>
    <property type="match status" value="1"/>
</dbReference>
<dbReference type="InterPro" id="IPR008331">
    <property type="entry name" value="Ferritin_DPS_dom"/>
</dbReference>
<dbReference type="InterPro" id="IPR012347">
    <property type="entry name" value="Ferritin-like"/>
</dbReference>
<dbReference type="EC" id="1.16.3.1" evidence="6"/>
<keyword evidence="9" id="KW-1185">Reference proteome</keyword>
<dbReference type="GO" id="GO:0006826">
    <property type="term" value="P:iron ion transport"/>
    <property type="evidence" value="ECO:0007669"/>
    <property type="project" value="InterPro"/>
</dbReference>
<dbReference type="InterPro" id="IPR014034">
    <property type="entry name" value="Ferritin_CS"/>
</dbReference>
<dbReference type="OMA" id="EHSERIM"/>
<dbReference type="Proteomes" id="UP000054359">
    <property type="component" value="Unassembled WGS sequence"/>
</dbReference>
<comment type="function">
    <text evidence="6">Stores iron in a soluble, non-toxic, readily available form. Important for iron homeostasis. Iron is taken up in the ferrous form and deposited as ferric hydroxides after oxidation.</text>
</comment>
<feature type="binding site" evidence="5">
    <location>
        <position position="105"/>
    </location>
    <ligand>
        <name>Fe cation</name>
        <dbReference type="ChEBI" id="CHEBI:24875"/>
        <label>1</label>
    </ligand>
</feature>
<dbReference type="AlphaFoldDB" id="A0A087TUP7"/>
<dbReference type="GO" id="GO:0004322">
    <property type="term" value="F:ferroxidase activity"/>
    <property type="evidence" value="ECO:0007669"/>
    <property type="project" value="UniProtKB-EC"/>
</dbReference>
<evidence type="ECO:0000256" key="1">
    <source>
        <dbReference type="ARBA" id="ARBA00007513"/>
    </source>
</evidence>
<evidence type="ECO:0000313" key="8">
    <source>
        <dbReference type="EMBL" id="KFM68836.1"/>
    </source>
</evidence>
<dbReference type="InterPro" id="IPR001519">
    <property type="entry name" value="Ferritin"/>
</dbReference>
<dbReference type="Pfam" id="PF00210">
    <property type="entry name" value="Ferritin"/>
    <property type="match status" value="1"/>
</dbReference>
<comment type="catalytic activity">
    <reaction evidence="6">
        <text>4 Fe(2+) + O2 + 4 H(+) = 4 Fe(3+) + 2 H2O</text>
        <dbReference type="Rhea" id="RHEA:11148"/>
        <dbReference type="ChEBI" id="CHEBI:15377"/>
        <dbReference type="ChEBI" id="CHEBI:15378"/>
        <dbReference type="ChEBI" id="CHEBI:15379"/>
        <dbReference type="ChEBI" id="CHEBI:29033"/>
        <dbReference type="ChEBI" id="CHEBI:29034"/>
        <dbReference type="EC" id="1.16.3.1"/>
    </reaction>
</comment>
<gene>
    <name evidence="8" type="ORF">X975_07146</name>
</gene>
<evidence type="ECO:0000259" key="7">
    <source>
        <dbReference type="PROSITE" id="PS50905"/>
    </source>
</evidence>
<name>A0A087TUP7_STEMI</name>
<dbReference type="GO" id="GO:0008199">
    <property type="term" value="F:ferric iron binding"/>
    <property type="evidence" value="ECO:0007669"/>
    <property type="project" value="InterPro"/>
</dbReference>
<keyword evidence="2 6" id="KW-0409">Iron storage</keyword>
<sequence length="152" mass="17631">MSSTDVIRQNYHQESEDGVNKQISMELYASYVYMAMAYYFDRYDVALEHISKFFKDCSDEEREHAQKLMKFQNERGGTISLSDIKAPPAKKWTPLEAMQDALQLEKTVNDSLLNLHKIASKHEDAQMCDFIENEFLTEQVQAIKKLGDHVTN</sequence>
<evidence type="ECO:0000256" key="2">
    <source>
        <dbReference type="ARBA" id="ARBA00022434"/>
    </source>
</evidence>
<feature type="binding site" evidence="5">
    <location>
        <position position="61"/>
    </location>
    <ligand>
        <name>Fe cation</name>
        <dbReference type="ChEBI" id="CHEBI:24875"/>
        <label>1</label>
    </ligand>
</feature>
<feature type="binding site" evidence="5">
    <location>
        <position position="139"/>
    </location>
    <ligand>
        <name>Fe cation</name>
        <dbReference type="ChEBI" id="CHEBI:24875"/>
        <label>1</label>
    </ligand>
</feature>
<feature type="binding site" evidence="5">
    <location>
        <position position="64"/>
    </location>
    <ligand>
        <name>Fe cation</name>
        <dbReference type="ChEBI" id="CHEBI:24875"/>
        <label>1</label>
    </ligand>
</feature>
<feature type="domain" description="Ferritin-like diiron" evidence="7">
    <location>
        <begin position="9"/>
        <end position="152"/>
    </location>
</feature>
<keyword evidence="4 5" id="KW-0408">Iron</keyword>
<evidence type="ECO:0000256" key="5">
    <source>
        <dbReference type="PIRSR" id="PIRSR601519-1"/>
    </source>
</evidence>
<evidence type="ECO:0000313" key="9">
    <source>
        <dbReference type="Proteomes" id="UP000054359"/>
    </source>
</evidence>
<feature type="binding site" evidence="5">
    <location>
        <position position="26"/>
    </location>
    <ligand>
        <name>Fe cation</name>
        <dbReference type="ChEBI" id="CHEBI:24875"/>
        <label>1</label>
    </ligand>
</feature>
<organism evidence="8 9">
    <name type="scientific">Stegodyphus mimosarum</name>
    <name type="common">African social velvet spider</name>
    <dbReference type="NCBI Taxonomy" id="407821"/>
    <lineage>
        <taxon>Eukaryota</taxon>
        <taxon>Metazoa</taxon>
        <taxon>Ecdysozoa</taxon>
        <taxon>Arthropoda</taxon>
        <taxon>Chelicerata</taxon>
        <taxon>Arachnida</taxon>
        <taxon>Araneae</taxon>
        <taxon>Araneomorphae</taxon>
        <taxon>Entelegynae</taxon>
        <taxon>Eresoidea</taxon>
        <taxon>Eresidae</taxon>
        <taxon>Stegodyphus</taxon>
    </lineage>
</organism>
<keyword evidence="3 5" id="KW-0479">Metal-binding</keyword>
<keyword evidence="6" id="KW-0560">Oxidoreductase</keyword>
<dbReference type="GO" id="GO:0005737">
    <property type="term" value="C:cytoplasm"/>
    <property type="evidence" value="ECO:0007669"/>
    <property type="project" value="TreeGrafter"/>
</dbReference>
<reference evidence="8 9" key="1">
    <citation type="submission" date="2013-11" db="EMBL/GenBank/DDBJ databases">
        <title>Genome sequencing of Stegodyphus mimosarum.</title>
        <authorList>
            <person name="Bechsgaard J."/>
        </authorList>
    </citation>
    <scope>NUCLEOTIDE SEQUENCE [LARGE SCALE GENOMIC DNA]</scope>
</reference>
<evidence type="ECO:0000256" key="6">
    <source>
        <dbReference type="RuleBase" id="RU361145"/>
    </source>
</evidence>
<dbReference type="GO" id="GO:0008198">
    <property type="term" value="F:ferrous iron binding"/>
    <property type="evidence" value="ECO:0007669"/>
    <property type="project" value="TreeGrafter"/>
</dbReference>